<sequence>MTTIPSANTYETISISASPTLLNVNMTNVTKLTSTNFLMWSRQLALMDKALPHEDQIDCIVDGLPEEYKFIIDQIQGRETPPAVPEVHERLLNHEVRLQIASSAPPPATFPITANVAQTATPRFNNNNYRQPRYDMLNRYNSKNSPTWQQQQNFSPRPTQRESRGYQGKCKLCGVFGHSAQRCSRLQNVGHSFSTPWQPRANLAASSSYNPNNWILDSGATHHLTSDLQNLSLHHPYNGGEEVTIADGSGLTISYTGEGSQHGGPIAPRQFQHHIGLMHLQRRFILSTGCQLR</sequence>
<dbReference type="Proteomes" id="UP000029120">
    <property type="component" value="Chromosome 5"/>
</dbReference>
<name>A0A087GZP7_ARAAL</name>
<dbReference type="EMBL" id="CM002873">
    <property type="protein sequence ID" value="KFK35349.1"/>
    <property type="molecule type" value="Genomic_DNA"/>
</dbReference>
<evidence type="ECO:0008006" key="4">
    <source>
        <dbReference type="Google" id="ProtNLM"/>
    </source>
</evidence>
<evidence type="ECO:0000256" key="1">
    <source>
        <dbReference type="SAM" id="MobiDB-lite"/>
    </source>
</evidence>
<proteinExistence type="predicted"/>
<accession>A0A087GZP7</accession>
<feature type="compositionally biased region" description="Polar residues" evidence="1">
    <location>
        <begin position="141"/>
        <end position="158"/>
    </location>
</feature>
<feature type="region of interest" description="Disordered" evidence="1">
    <location>
        <begin position="141"/>
        <end position="163"/>
    </location>
</feature>
<protein>
    <recommendedName>
        <fullName evidence="4">CCHC-type domain-containing protein</fullName>
    </recommendedName>
</protein>
<dbReference type="eggNOG" id="KOG0017">
    <property type="taxonomic scope" value="Eukaryota"/>
</dbReference>
<dbReference type="PANTHER" id="PTHR47481:SF22">
    <property type="entry name" value="RETROTRANSPOSON GAG DOMAIN-CONTAINING PROTEIN"/>
    <property type="match status" value="1"/>
</dbReference>
<organism evidence="2 3">
    <name type="scientific">Arabis alpina</name>
    <name type="common">Alpine rock-cress</name>
    <dbReference type="NCBI Taxonomy" id="50452"/>
    <lineage>
        <taxon>Eukaryota</taxon>
        <taxon>Viridiplantae</taxon>
        <taxon>Streptophyta</taxon>
        <taxon>Embryophyta</taxon>
        <taxon>Tracheophyta</taxon>
        <taxon>Spermatophyta</taxon>
        <taxon>Magnoliopsida</taxon>
        <taxon>eudicotyledons</taxon>
        <taxon>Gunneridae</taxon>
        <taxon>Pentapetalae</taxon>
        <taxon>rosids</taxon>
        <taxon>malvids</taxon>
        <taxon>Brassicales</taxon>
        <taxon>Brassicaceae</taxon>
        <taxon>Arabideae</taxon>
        <taxon>Arabis</taxon>
    </lineage>
</organism>
<dbReference type="OrthoDB" id="1937754at2759"/>
<dbReference type="Gramene" id="KFK35349">
    <property type="protein sequence ID" value="KFK35349"/>
    <property type="gene ID" value="AALP_AA5G273100"/>
</dbReference>
<dbReference type="PANTHER" id="PTHR47481">
    <property type="match status" value="1"/>
</dbReference>
<evidence type="ECO:0000313" key="2">
    <source>
        <dbReference type="EMBL" id="KFK35349.1"/>
    </source>
</evidence>
<dbReference type="OMA" id="ANFAMAH"/>
<gene>
    <name evidence="2" type="ordered locus">AALP_Aa5g273100</name>
</gene>
<evidence type="ECO:0000313" key="3">
    <source>
        <dbReference type="Proteomes" id="UP000029120"/>
    </source>
</evidence>
<keyword evidence="3" id="KW-1185">Reference proteome</keyword>
<reference evidence="3" key="1">
    <citation type="journal article" date="2015" name="Nat. Plants">
        <title>Genome expansion of Arabis alpina linked with retrotransposition and reduced symmetric DNA methylation.</title>
        <authorList>
            <person name="Willing E.M."/>
            <person name="Rawat V."/>
            <person name="Mandakova T."/>
            <person name="Maumus F."/>
            <person name="James G.V."/>
            <person name="Nordstroem K.J."/>
            <person name="Becker C."/>
            <person name="Warthmann N."/>
            <person name="Chica C."/>
            <person name="Szarzynska B."/>
            <person name="Zytnicki M."/>
            <person name="Albani M.C."/>
            <person name="Kiefer C."/>
            <person name="Bergonzi S."/>
            <person name="Castaings L."/>
            <person name="Mateos J.L."/>
            <person name="Berns M.C."/>
            <person name="Bujdoso N."/>
            <person name="Piofczyk T."/>
            <person name="de Lorenzo L."/>
            <person name="Barrero-Sicilia C."/>
            <person name="Mateos I."/>
            <person name="Piednoel M."/>
            <person name="Hagmann J."/>
            <person name="Chen-Min-Tao R."/>
            <person name="Iglesias-Fernandez R."/>
            <person name="Schuster S.C."/>
            <person name="Alonso-Blanco C."/>
            <person name="Roudier F."/>
            <person name="Carbonero P."/>
            <person name="Paz-Ares J."/>
            <person name="Davis S.J."/>
            <person name="Pecinka A."/>
            <person name="Quesneville H."/>
            <person name="Colot V."/>
            <person name="Lysak M.A."/>
            <person name="Weigel D."/>
            <person name="Coupland G."/>
            <person name="Schneeberger K."/>
        </authorList>
    </citation>
    <scope>NUCLEOTIDE SEQUENCE [LARGE SCALE GENOMIC DNA]</scope>
    <source>
        <strain evidence="3">cv. Pajares</strain>
    </source>
</reference>
<dbReference type="Pfam" id="PF14223">
    <property type="entry name" value="Retrotran_gag_2"/>
    <property type="match status" value="1"/>
</dbReference>
<dbReference type="AlphaFoldDB" id="A0A087GZP7"/>